<evidence type="ECO:0000256" key="1">
    <source>
        <dbReference type="SAM" id="Phobius"/>
    </source>
</evidence>
<dbReference type="AlphaFoldDB" id="A0A1P8EJS7"/>
<keyword evidence="1" id="KW-0472">Membrane</keyword>
<organism evidence="2 3">
    <name type="scientific">Acinetobacter soli</name>
    <dbReference type="NCBI Taxonomy" id="487316"/>
    <lineage>
        <taxon>Bacteria</taxon>
        <taxon>Pseudomonadati</taxon>
        <taxon>Pseudomonadota</taxon>
        <taxon>Gammaproteobacteria</taxon>
        <taxon>Moraxellales</taxon>
        <taxon>Moraxellaceae</taxon>
        <taxon>Acinetobacter</taxon>
    </lineage>
</organism>
<reference evidence="2 3" key="1">
    <citation type="submission" date="2016-08" db="EMBL/GenBank/DDBJ databases">
        <title>Complete genome sequence of Acinetobacter baylyi strain GFJ2.</title>
        <authorList>
            <person name="Tabata M."/>
            <person name="Kuboki S."/>
            <person name="Gibu N."/>
            <person name="Kinouchi Y."/>
            <person name="Vangnai A."/>
            <person name="Kasai D."/>
            <person name="Fukuda M."/>
        </authorList>
    </citation>
    <scope>NUCLEOTIDE SEQUENCE [LARGE SCALE GENOMIC DNA]</scope>
    <source>
        <strain evidence="2 3">GFJ2</strain>
    </source>
</reference>
<accession>A0A1P8EJS7</accession>
<feature type="transmembrane region" description="Helical" evidence="1">
    <location>
        <begin position="6"/>
        <end position="30"/>
    </location>
</feature>
<evidence type="ECO:0000313" key="3">
    <source>
        <dbReference type="Proteomes" id="UP000185674"/>
    </source>
</evidence>
<dbReference type="RefSeq" id="WP_076033049.1">
    <property type="nucleotide sequence ID" value="NZ_BKXY01000036.1"/>
</dbReference>
<sequence>MDIKDYLVFSFIFSLIFFGIFHQLASRIILKSIDLKEKLYGNKICENEKLDIVNIQAIMSVITVINIQYFLYARKNPQYIFFKKRKHPLFPALDTGAAIYIVRNYRKLNYYILFQGFFGLLFLLIGVVFILLN</sequence>
<feature type="transmembrane region" description="Helical" evidence="1">
    <location>
        <begin position="110"/>
        <end position="132"/>
    </location>
</feature>
<keyword evidence="1" id="KW-1133">Transmembrane helix</keyword>
<dbReference type="KEGG" id="asol:BEN76_10665"/>
<name>A0A1P8EJS7_9GAMM</name>
<proteinExistence type="predicted"/>
<keyword evidence="1" id="KW-0812">Transmembrane</keyword>
<evidence type="ECO:0000313" key="2">
    <source>
        <dbReference type="EMBL" id="APV36453.1"/>
    </source>
</evidence>
<gene>
    <name evidence="2" type="ORF">BEN76_10665</name>
</gene>
<dbReference type="EMBL" id="CP016896">
    <property type="protein sequence ID" value="APV36453.1"/>
    <property type="molecule type" value="Genomic_DNA"/>
</dbReference>
<dbReference type="Proteomes" id="UP000185674">
    <property type="component" value="Chromosome"/>
</dbReference>
<protein>
    <submittedName>
        <fullName evidence="2">Uncharacterized protein</fullName>
    </submittedName>
</protein>
<feature type="transmembrane region" description="Helical" evidence="1">
    <location>
        <begin position="51"/>
        <end position="72"/>
    </location>
</feature>